<evidence type="ECO:0000256" key="11">
    <source>
        <dbReference type="ARBA" id="ARBA00023098"/>
    </source>
</evidence>
<accession>A0A1Y2GX39</accession>
<dbReference type="Gene3D" id="3.10.120.10">
    <property type="entry name" value="Cytochrome b5-like heme/steroid binding domain"/>
    <property type="match status" value="1"/>
</dbReference>
<evidence type="ECO:0000313" key="17">
    <source>
        <dbReference type="Proteomes" id="UP000193411"/>
    </source>
</evidence>
<keyword evidence="12" id="KW-0472">Membrane</keyword>
<evidence type="ECO:0000256" key="13">
    <source>
        <dbReference type="ARBA" id="ARBA00023160"/>
    </source>
</evidence>
<dbReference type="InterPro" id="IPR001199">
    <property type="entry name" value="Cyt_B5-like_heme/steroid-bd"/>
</dbReference>
<dbReference type="SUPFAM" id="SSF55856">
    <property type="entry name" value="Cytochrome b5-like heme/steroid binding domain"/>
    <property type="match status" value="1"/>
</dbReference>
<feature type="domain" description="Cytochrome b5 heme-binding" evidence="15">
    <location>
        <begin position="141"/>
        <end position="219"/>
    </location>
</feature>
<gene>
    <name evidence="16" type="ORF">BCR44DRAFT_40111</name>
</gene>
<dbReference type="PRINTS" id="PR00075">
    <property type="entry name" value="FACDDSATRASE"/>
</dbReference>
<keyword evidence="6 14" id="KW-0479">Metal-binding</keyword>
<keyword evidence="13" id="KW-0275">Fatty acid biosynthesis</keyword>
<reference evidence="16 17" key="1">
    <citation type="submission" date="2016-07" db="EMBL/GenBank/DDBJ databases">
        <title>Pervasive Adenine N6-methylation of Active Genes in Fungi.</title>
        <authorList>
            <consortium name="DOE Joint Genome Institute"/>
            <person name="Mondo S.J."/>
            <person name="Dannebaum R.O."/>
            <person name="Kuo R.C."/>
            <person name="Labutti K."/>
            <person name="Haridas S."/>
            <person name="Kuo A."/>
            <person name="Salamov A."/>
            <person name="Ahrendt S.R."/>
            <person name="Lipzen A."/>
            <person name="Sullivan W."/>
            <person name="Andreopoulos W.B."/>
            <person name="Clum A."/>
            <person name="Lindquist E."/>
            <person name="Daum C."/>
            <person name="Ramamoorthy G.K."/>
            <person name="Gryganskyi A."/>
            <person name="Culley D."/>
            <person name="Magnuson J.K."/>
            <person name="James T.Y."/>
            <person name="O'Malley M.A."/>
            <person name="Stajich J.E."/>
            <person name="Spatafora J.W."/>
            <person name="Visel A."/>
            <person name="Grigoriev I.V."/>
        </authorList>
    </citation>
    <scope>NUCLEOTIDE SEQUENCE [LARGE SCALE GENOMIC DNA]</scope>
    <source>
        <strain evidence="16 17">PL171</strain>
    </source>
</reference>
<feature type="non-terminal residue" evidence="16">
    <location>
        <position position="1"/>
    </location>
</feature>
<dbReference type="STRING" id="765915.A0A1Y2GX39"/>
<evidence type="ECO:0000313" key="16">
    <source>
        <dbReference type="EMBL" id="ORZ26835.1"/>
    </source>
</evidence>
<keyword evidence="17" id="KW-1185">Reference proteome</keyword>
<evidence type="ECO:0000256" key="1">
    <source>
        <dbReference type="ARBA" id="ARBA00004141"/>
    </source>
</evidence>
<evidence type="ECO:0000256" key="5">
    <source>
        <dbReference type="ARBA" id="ARBA00022692"/>
    </source>
</evidence>
<evidence type="ECO:0000256" key="2">
    <source>
        <dbReference type="ARBA" id="ARBA00009295"/>
    </source>
</evidence>
<dbReference type="PROSITE" id="PS50255">
    <property type="entry name" value="CYTOCHROME_B5_2"/>
    <property type="match status" value="1"/>
</dbReference>
<dbReference type="SMART" id="SM01117">
    <property type="entry name" value="Cyt-b5"/>
    <property type="match status" value="1"/>
</dbReference>
<evidence type="ECO:0000256" key="4">
    <source>
        <dbReference type="ARBA" id="ARBA00022617"/>
    </source>
</evidence>
<evidence type="ECO:0000256" key="9">
    <source>
        <dbReference type="ARBA" id="ARBA00023002"/>
    </source>
</evidence>
<keyword evidence="8" id="KW-1133">Transmembrane helix</keyword>
<dbReference type="InterPro" id="IPR036400">
    <property type="entry name" value="Cyt_B5-like_heme/steroid_sf"/>
</dbReference>
<dbReference type="EMBL" id="MCFL01000400">
    <property type="protein sequence ID" value="ORZ26835.1"/>
    <property type="molecule type" value="Genomic_DNA"/>
</dbReference>
<evidence type="ECO:0000256" key="12">
    <source>
        <dbReference type="ARBA" id="ARBA00023136"/>
    </source>
</evidence>
<dbReference type="PANTHER" id="PTHR11351">
    <property type="entry name" value="ACYL-COA DESATURASE"/>
    <property type="match status" value="1"/>
</dbReference>
<comment type="similarity">
    <text evidence="2">Belongs to the fatty acid desaturase type 1 family.</text>
</comment>
<evidence type="ECO:0000256" key="8">
    <source>
        <dbReference type="ARBA" id="ARBA00022989"/>
    </source>
</evidence>
<sequence length="236" mass="26823">MLVAGLGWGDWVGGFLYAGIARLVFVHHATFCVNSLAHYLGEATYDDNRSPRDHWFTALMTFGEGNHNFHHEYPNDYRNAVKFHQYDPTKWLIRACSFVGLTYNLKRFPENEVQKGALLMLEKKCRNWRHRLDWGVPTDKLPVWDGERFAEELKLNPYMLVVEGVAHDVSLFIHDHPGGVAYIKMYLGKDATKAFNGGVYKHATAARNLMSRLRVAQVTEILGKGAAVGAAEKKEE</sequence>
<dbReference type="GO" id="GO:0006636">
    <property type="term" value="P:unsaturated fatty acid biosynthetic process"/>
    <property type="evidence" value="ECO:0007669"/>
    <property type="project" value="TreeGrafter"/>
</dbReference>
<keyword evidence="4 14" id="KW-0349">Heme</keyword>
<dbReference type="CDD" id="cd03505">
    <property type="entry name" value="Delta9-FADS-like"/>
    <property type="match status" value="1"/>
</dbReference>
<comment type="caution">
    <text evidence="16">The sequence shown here is derived from an EMBL/GenBank/DDBJ whole genome shotgun (WGS) entry which is preliminary data.</text>
</comment>
<evidence type="ECO:0000256" key="7">
    <source>
        <dbReference type="ARBA" id="ARBA00022832"/>
    </source>
</evidence>
<dbReference type="Pfam" id="PF00173">
    <property type="entry name" value="Cyt-b5"/>
    <property type="match status" value="1"/>
</dbReference>
<comment type="similarity">
    <text evidence="14">Belongs to the cytochrome b5 family.</text>
</comment>
<keyword evidence="10 14" id="KW-0408">Iron</keyword>
<name>A0A1Y2GX39_9FUNG</name>
<dbReference type="GO" id="GO:0004768">
    <property type="term" value="F:stearoyl-CoA 9-desaturase activity"/>
    <property type="evidence" value="ECO:0007669"/>
    <property type="project" value="TreeGrafter"/>
</dbReference>
<keyword evidence="9" id="KW-0560">Oxidoreductase</keyword>
<dbReference type="InterPro" id="IPR018506">
    <property type="entry name" value="Cyt_B5_heme-BS"/>
</dbReference>
<proteinExistence type="inferred from homology"/>
<comment type="subcellular location">
    <subcellularLocation>
        <location evidence="1">Membrane</location>
        <topology evidence="1">Multi-pass membrane protein</topology>
    </subcellularLocation>
</comment>
<keyword evidence="5" id="KW-0812">Transmembrane</keyword>
<keyword evidence="7" id="KW-0276">Fatty acid metabolism</keyword>
<dbReference type="PANTHER" id="PTHR11351:SF31">
    <property type="entry name" value="DESATURASE 1, ISOFORM A-RELATED"/>
    <property type="match status" value="1"/>
</dbReference>
<organism evidence="16 17">
    <name type="scientific">Catenaria anguillulae PL171</name>
    <dbReference type="NCBI Taxonomy" id="765915"/>
    <lineage>
        <taxon>Eukaryota</taxon>
        <taxon>Fungi</taxon>
        <taxon>Fungi incertae sedis</taxon>
        <taxon>Blastocladiomycota</taxon>
        <taxon>Blastocladiomycetes</taxon>
        <taxon>Blastocladiales</taxon>
        <taxon>Catenariaceae</taxon>
        <taxon>Catenaria</taxon>
    </lineage>
</organism>
<evidence type="ECO:0000256" key="6">
    <source>
        <dbReference type="ARBA" id="ARBA00022723"/>
    </source>
</evidence>
<dbReference type="GO" id="GO:0005789">
    <property type="term" value="C:endoplasmic reticulum membrane"/>
    <property type="evidence" value="ECO:0007669"/>
    <property type="project" value="TreeGrafter"/>
</dbReference>
<dbReference type="OrthoDB" id="10260134at2759"/>
<evidence type="ECO:0000259" key="15">
    <source>
        <dbReference type="PROSITE" id="PS50255"/>
    </source>
</evidence>
<dbReference type="InterPro" id="IPR015876">
    <property type="entry name" value="Acyl-CoA_DS"/>
</dbReference>
<dbReference type="Proteomes" id="UP000193411">
    <property type="component" value="Unassembled WGS sequence"/>
</dbReference>
<evidence type="ECO:0000256" key="14">
    <source>
        <dbReference type="RuleBase" id="RU362121"/>
    </source>
</evidence>
<dbReference type="GO" id="GO:0005506">
    <property type="term" value="F:iron ion binding"/>
    <property type="evidence" value="ECO:0007669"/>
    <property type="project" value="TreeGrafter"/>
</dbReference>
<evidence type="ECO:0000256" key="3">
    <source>
        <dbReference type="ARBA" id="ARBA00022516"/>
    </source>
</evidence>
<protein>
    <recommendedName>
        <fullName evidence="15">Cytochrome b5 heme-binding domain-containing protein</fullName>
    </recommendedName>
</protein>
<keyword evidence="11" id="KW-0443">Lipid metabolism</keyword>
<dbReference type="GO" id="GO:0020037">
    <property type="term" value="F:heme binding"/>
    <property type="evidence" value="ECO:0007669"/>
    <property type="project" value="UniProtKB-UniRule"/>
</dbReference>
<dbReference type="AlphaFoldDB" id="A0A1Y2GX39"/>
<keyword evidence="3" id="KW-0444">Lipid biosynthesis</keyword>
<evidence type="ECO:0000256" key="10">
    <source>
        <dbReference type="ARBA" id="ARBA00023004"/>
    </source>
</evidence>
<dbReference type="PROSITE" id="PS00191">
    <property type="entry name" value="CYTOCHROME_B5_1"/>
    <property type="match status" value="1"/>
</dbReference>